<reference evidence="1 2" key="1">
    <citation type="journal article" date="2019" name="J. Hered.">
        <title>An Improved Genome Assembly for Drosophila navojoa, the Basal Species in the mojavensis Cluster.</title>
        <authorList>
            <person name="Vanderlinde T."/>
            <person name="Dupim E.G."/>
            <person name="Nazario-Yepiz N.O."/>
            <person name="Carvalho A.B."/>
        </authorList>
    </citation>
    <scope>NUCLEOTIDE SEQUENCE [LARGE SCALE GENOMIC DNA]</scope>
    <source>
        <strain evidence="1">Navoj_Jal97</strain>
        <tissue evidence="1">Whole organism</tissue>
    </source>
</reference>
<evidence type="ECO:0000313" key="2">
    <source>
        <dbReference type="Proteomes" id="UP000295192"/>
    </source>
</evidence>
<keyword evidence="2" id="KW-1185">Reference proteome</keyword>
<proteinExistence type="predicted"/>
<feature type="non-terminal residue" evidence="1">
    <location>
        <position position="14"/>
    </location>
</feature>
<sequence length="14" mass="1644">MKTHDGNPQEDCIR</sequence>
<dbReference type="EMBL" id="LSRL02001818">
    <property type="protein sequence ID" value="TDG38842.1"/>
    <property type="molecule type" value="Genomic_DNA"/>
</dbReference>
<accession>A0A484ARZ1</accession>
<name>A0A484ARZ1_DRONA</name>
<protein>
    <submittedName>
        <fullName evidence="1">Uncharacterized protein</fullName>
    </submittedName>
</protein>
<dbReference type="Proteomes" id="UP000295192">
    <property type="component" value="Unassembled WGS sequence"/>
</dbReference>
<organism evidence="1 2">
    <name type="scientific">Drosophila navojoa</name>
    <name type="common">Fruit fly</name>
    <dbReference type="NCBI Taxonomy" id="7232"/>
    <lineage>
        <taxon>Eukaryota</taxon>
        <taxon>Metazoa</taxon>
        <taxon>Ecdysozoa</taxon>
        <taxon>Arthropoda</taxon>
        <taxon>Hexapoda</taxon>
        <taxon>Insecta</taxon>
        <taxon>Pterygota</taxon>
        <taxon>Neoptera</taxon>
        <taxon>Endopterygota</taxon>
        <taxon>Diptera</taxon>
        <taxon>Brachycera</taxon>
        <taxon>Muscomorpha</taxon>
        <taxon>Ephydroidea</taxon>
        <taxon>Drosophilidae</taxon>
        <taxon>Drosophila</taxon>
    </lineage>
</organism>
<gene>
    <name evidence="1" type="ORF">AWZ03_014736</name>
</gene>
<comment type="caution">
    <text evidence="1">The sequence shown here is derived from an EMBL/GenBank/DDBJ whole genome shotgun (WGS) entry which is preliminary data.</text>
</comment>
<evidence type="ECO:0000313" key="1">
    <source>
        <dbReference type="EMBL" id="TDG38842.1"/>
    </source>
</evidence>